<dbReference type="InterPro" id="IPR008523">
    <property type="entry name" value="DUF805"/>
</dbReference>
<accession>A0A261FJ83</accession>
<feature type="transmembrane region" description="Helical" evidence="2">
    <location>
        <begin position="191"/>
        <end position="209"/>
    </location>
</feature>
<dbReference type="Proteomes" id="UP000216871">
    <property type="component" value="Unassembled WGS sequence"/>
</dbReference>
<reference evidence="3 4" key="1">
    <citation type="journal article" date="2017" name="BMC Genomics">
        <title>Comparative genomic and phylogenomic analyses of the Bifidobacteriaceae family.</title>
        <authorList>
            <person name="Lugli G.A."/>
            <person name="Milani C."/>
            <person name="Turroni F."/>
            <person name="Duranti S."/>
            <person name="Mancabelli L."/>
            <person name="Mangifesta M."/>
            <person name="Ferrario C."/>
            <person name="Modesto M."/>
            <person name="Mattarelli P."/>
            <person name="Jiri K."/>
            <person name="van Sinderen D."/>
            <person name="Ventura M."/>
        </authorList>
    </citation>
    <scope>NUCLEOTIDE SEQUENCE [LARGE SCALE GENOMIC DNA]</scope>
    <source>
        <strain evidence="3 4">DSM 100196</strain>
    </source>
</reference>
<dbReference type="GO" id="GO:0005886">
    <property type="term" value="C:plasma membrane"/>
    <property type="evidence" value="ECO:0007669"/>
    <property type="project" value="TreeGrafter"/>
</dbReference>
<feature type="compositionally biased region" description="Low complexity" evidence="1">
    <location>
        <begin position="456"/>
        <end position="485"/>
    </location>
</feature>
<feature type="compositionally biased region" description="Pro residues" evidence="1">
    <location>
        <begin position="101"/>
        <end position="110"/>
    </location>
</feature>
<proteinExistence type="predicted"/>
<dbReference type="PANTHER" id="PTHR34980:SF2">
    <property type="entry name" value="INNER MEMBRANE PROTEIN YHAH-RELATED"/>
    <property type="match status" value="1"/>
</dbReference>
<keyword evidence="2" id="KW-0472">Membrane</keyword>
<gene>
    <name evidence="3" type="ORF">BMYO_1435</name>
</gene>
<sequence>MTDPNNAPNIPNVPLPAAPNGAAPNASNNPSTNAQNPAYPSTYPSYGSAPSYGQAQGQNGDPYAAQNQQYAYAPQYGAPTDPQAPAGQPQYGAPASTTPATPVPPTPSAPYGPAAGGNPYDGQNPYGNQNIYNQAPPSYNQYSQFAAPSAGMTTGVIPLDQPYYGCPFPEAFLRFWKKYVVFTGRASRSEYWWWTLAALGINIVLGIIADVSDDKLAFLTGIWSLAVFIPGLAVSVRRLHDINKSGWWLAALYGVMVIGVILMIAGGGAALFGGFLGFSHGDYNNVYGAAAAGGFGIMVIGWLAIMIASIVLLVFMCLPSKPEGARFDAQPGAGNAAFGAPAAPAYGQPAAAAPYAAPTSTPNNGYDPNYGSTASAYSQPTAPSPFDAAPTGAPTAPETPAPAYGQQPFSTPAYGQNAAPVSPSATPSVPFGSGTPDASSAPLPEYGQPVPPAPTVPASVTPQSTATPTVPASATYSPSAAPAEEPVSDETVLSPHAPVSPEDDNAAQKPWQGQ</sequence>
<comment type="caution">
    <text evidence="3">The sequence shown here is derived from an EMBL/GenBank/DDBJ whole genome shotgun (WGS) entry which is preliminary data.</text>
</comment>
<feature type="compositionally biased region" description="Polar residues" evidence="1">
    <location>
        <begin position="363"/>
        <end position="381"/>
    </location>
</feature>
<dbReference type="Pfam" id="PF05656">
    <property type="entry name" value="DUF805"/>
    <property type="match status" value="1"/>
</dbReference>
<evidence type="ECO:0000256" key="2">
    <source>
        <dbReference type="SAM" id="Phobius"/>
    </source>
</evidence>
<feature type="transmembrane region" description="Helical" evidence="2">
    <location>
        <begin position="215"/>
        <end position="236"/>
    </location>
</feature>
<dbReference type="RefSeq" id="WP_233428211.1">
    <property type="nucleotide sequence ID" value="NZ_MWWW01000015.1"/>
</dbReference>
<protein>
    <recommendedName>
        <fullName evidence="5">DUF805 domain-containing protein</fullName>
    </recommendedName>
</protein>
<dbReference type="EMBL" id="MWWW01000015">
    <property type="protein sequence ID" value="OZG59230.1"/>
    <property type="molecule type" value="Genomic_DNA"/>
</dbReference>
<evidence type="ECO:0000313" key="4">
    <source>
        <dbReference type="Proteomes" id="UP000216871"/>
    </source>
</evidence>
<feature type="compositionally biased region" description="Low complexity" evidence="1">
    <location>
        <begin position="75"/>
        <end position="100"/>
    </location>
</feature>
<feature type="compositionally biased region" description="Low complexity" evidence="1">
    <location>
        <begin position="18"/>
        <end position="38"/>
    </location>
</feature>
<feature type="compositionally biased region" description="Low complexity" evidence="1">
    <location>
        <begin position="418"/>
        <end position="430"/>
    </location>
</feature>
<feature type="compositionally biased region" description="Low complexity" evidence="1">
    <location>
        <begin position="388"/>
        <end position="403"/>
    </location>
</feature>
<organism evidence="3 4">
    <name type="scientific">Bifidobacterium myosotis</name>
    <dbReference type="NCBI Taxonomy" id="1630166"/>
    <lineage>
        <taxon>Bacteria</taxon>
        <taxon>Bacillati</taxon>
        <taxon>Actinomycetota</taxon>
        <taxon>Actinomycetes</taxon>
        <taxon>Bifidobacteriales</taxon>
        <taxon>Bifidobacteriaceae</taxon>
        <taxon>Bifidobacterium</taxon>
    </lineage>
</organism>
<name>A0A261FJ83_9BIFI</name>
<keyword evidence="4" id="KW-1185">Reference proteome</keyword>
<feature type="region of interest" description="Disordered" evidence="1">
    <location>
        <begin position="75"/>
        <end position="133"/>
    </location>
</feature>
<feature type="transmembrane region" description="Helical" evidence="2">
    <location>
        <begin position="248"/>
        <end position="275"/>
    </location>
</feature>
<dbReference type="PANTHER" id="PTHR34980">
    <property type="entry name" value="INNER MEMBRANE PROTEIN-RELATED-RELATED"/>
    <property type="match status" value="1"/>
</dbReference>
<dbReference type="AlphaFoldDB" id="A0A261FJ83"/>
<evidence type="ECO:0000313" key="3">
    <source>
        <dbReference type="EMBL" id="OZG59230.1"/>
    </source>
</evidence>
<feature type="transmembrane region" description="Helical" evidence="2">
    <location>
        <begin position="295"/>
        <end position="318"/>
    </location>
</feature>
<feature type="region of interest" description="Disordered" evidence="1">
    <location>
        <begin position="1"/>
        <end position="62"/>
    </location>
</feature>
<evidence type="ECO:0000256" key="1">
    <source>
        <dbReference type="SAM" id="MobiDB-lite"/>
    </source>
</evidence>
<evidence type="ECO:0008006" key="5">
    <source>
        <dbReference type="Google" id="ProtNLM"/>
    </source>
</evidence>
<keyword evidence="2" id="KW-0812">Transmembrane</keyword>
<keyword evidence="2" id="KW-1133">Transmembrane helix</keyword>
<feature type="region of interest" description="Disordered" evidence="1">
    <location>
        <begin position="363"/>
        <end position="514"/>
    </location>
</feature>